<dbReference type="AlphaFoldDB" id="A0A6J7KLC2"/>
<dbReference type="EMBL" id="CAFBNE010000061">
    <property type="protein sequence ID" value="CAB4956646.1"/>
    <property type="molecule type" value="Genomic_DNA"/>
</dbReference>
<dbReference type="InterPro" id="IPR011701">
    <property type="entry name" value="MFS"/>
</dbReference>
<evidence type="ECO:0000256" key="7">
    <source>
        <dbReference type="SAM" id="Phobius"/>
    </source>
</evidence>
<protein>
    <submittedName>
        <fullName evidence="9">Unannotated protein</fullName>
    </submittedName>
</protein>
<evidence type="ECO:0000256" key="4">
    <source>
        <dbReference type="ARBA" id="ARBA00022692"/>
    </source>
</evidence>
<dbReference type="Gene3D" id="1.20.1250.20">
    <property type="entry name" value="MFS general substrate transporter like domains"/>
    <property type="match status" value="2"/>
</dbReference>
<evidence type="ECO:0000256" key="1">
    <source>
        <dbReference type="ARBA" id="ARBA00004127"/>
    </source>
</evidence>
<feature type="transmembrane region" description="Helical" evidence="7">
    <location>
        <begin position="84"/>
        <end position="102"/>
    </location>
</feature>
<feature type="transmembrane region" description="Helical" evidence="7">
    <location>
        <begin position="249"/>
        <end position="269"/>
    </location>
</feature>
<evidence type="ECO:0000256" key="2">
    <source>
        <dbReference type="ARBA" id="ARBA00008335"/>
    </source>
</evidence>
<dbReference type="GO" id="GO:0022857">
    <property type="term" value="F:transmembrane transporter activity"/>
    <property type="evidence" value="ECO:0007669"/>
    <property type="project" value="InterPro"/>
</dbReference>
<feature type="transmembrane region" description="Helical" evidence="7">
    <location>
        <begin position="148"/>
        <end position="169"/>
    </location>
</feature>
<dbReference type="InterPro" id="IPR020846">
    <property type="entry name" value="MFS_dom"/>
</dbReference>
<dbReference type="SUPFAM" id="SSF103473">
    <property type="entry name" value="MFS general substrate transporter"/>
    <property type="match status" value="1"/>
</dbReference>
<proteinExistence type="inferred from homology"/>
<evidence type="ECO:0000256" key="6">
    <source>
        <dbReference type="ARBA" id="ARBA00023136"/>
    </source>
</evidence>
<feature type="transmembrane region" description="Helical" evidence="7">
    <location>
        <begin position="337"/>
        <end position="357"/>
    </location>
</feature>
<dbReference type="GO" id="GO:0016020">
    <property type="term" value="C:membrane"/>
    <property type="evidence" value="ECO:0007669"/>
    <property type="project" value="TreeGrafter"/>
</dbReference>
<keyword evidence="3" id="KW-0813">Transport</keyword>
<sequence length="403" mass="42211">MNEGAVVTRLSTTPVRDRPTWIAYAQMCCYAWFLYSFGATLALLRDEQGTSRSVSSIHASLLAFGGLLGGLLAARVIDRWGRGHVVRIATIATAAGILVYTAPGGLPVTLSGIFFAGFAGAILLISLNAFILDHQGEAGPSSLTESTALASFAGLIAPLVVGIGVATLLGWRFGMWSVVVAFVITEIIRGGQVAVFGQAGRVARHHDGRHLPRRVYWTLAALMCFLATEFSLTFWGADLLRERCNFGPAAAASSLAAVVGGMFIGRSFGSRLALRFNTESILKGSIVLALFGFAFAWGFTEWPIVILGMLITGIGIGVHWPLGLARAVRSSGGLTDHAAAAASVAGSIAIALAPFGLGALSDVIGFHEAFLLVPAFLALALVILIVRPVPDEPGAARVVPTLE</sequence>
<name>A0A6J7KLC2_9ZZZZ</name>
<organism evidence="9">
    <name type="scientific">freshwater metagenome</name>
    <dbReference type="NCBI Taxonomy" id="449393"/>
    <lineage>
        <taxon>unclassified sequences</taxon>
        <taxon>metagenomes</taxon>
        <taxon>ecological metagenomes</taxon>
    </lineage>
</organism>
<keyword evidence="5 7" id="KW-1133">Transmembrane helix</keyword>
<dbReference type="PANTHER" id="PTHR23514:SF3">
    <property type="entry name" value="BYPASS OF STOP CODON PROTEIN 6"/>
    <property type="match status" value="1"/>
</dbReference>
<feature type="transmembrane region" description="Helical" evidence="7">
    <location>
        <begin position="215"/>
        <end position="237"/>
    </location>
</feature>
<feature type="transmembrane region" description="Helical" evidence="7">
    <location>
        <begin position="56"/>
        <end position="77"/>
    </location>
</feature>
<feature type="transmembrane region" description="Helical" evidence="7">
    <location>
        <begin position="21"/>
        <end position="44"/>
    </location>
</feature>
<comment type="subcellular location">
    <subcellularLocation>
        <location evidence="1">Endomembrane system</location>
        <topology evidence="1">Multi-pass membrane protein</topology>
    </subcellularLocation>
</comment>
<feature type="domain" description="Major facilitator superfamily (MFS) profile" evidence="8">
    <location>
        <begin position="178"/>
        <end position="403"/>
    </location>
</feature>
<dbReference type="PANTHER" id="PTHR23514">
    <property type="entry name" value="BYPASS OF STOP CODON PROTEIN 6"/>
    <property type="match status" value="1"/>
</dbReference>
<accession>A0A6J7KLC2</accession>
<dbReference type="GO" id="GO:0012505">
    <property type="term" value="C:endomembrane system"/>
    <property type="evidence" value="ECO:0007669"/>
    <property type="project" value="UniProtKB-SubCell"/>
</dbReference>
<feature type="transmembrane region" description="Helical" evidence="7">
    <location>
        <begin position="369"/>
        <end position="387"/>
    </location>
</feature>
<feature type="transmembrane region" description="Helical" evidence="7">
    <location>
        <begin position="305"/>
        <end position="325"/>
    </location>
</feature>
<comment type="similarity">
    <text evidence="2">Belongs to the major facilitator superfamily.</text>
</comment>
<keyword evidence="6 7" id="KW-0472">Membrane</keyword>
<evidence type="ECO:0000256" key="5">
    <source>
        <dbReference type="ARBA" id="ARBA00022989"/>
    </source>
</evidence>
<dbReference type="InterPro" id="IPR036259">
    <property type="entry name" value="MFS_trans_sf"/>
</dbReference>
<feature type="transmembrane region" description="Helical" evidence="7">
    <location>
        <begin position="281"/>
        <end position="299"/>
    </location>
</feature>
<dbReference type="InterPro" id="IPR051788">
    <property type="entry name" value="MFS_Transporter"/>
</dbReference>
<feature type="transmembrane region" description="Helical" evidence="7">
    <location>
        <begin position="175"/>
        <end position="195"/>
    </location>
</feature>
<evidence type="ECO:0000256" key="3">
    <source>
        <dbReference type="ARBA" id="ARBA00022448"/>
    </source>
</evidence>
<evidence type="ECO:0000313" key="9">
    <source>
        <dbReference type="EMBL" id="CAB4956646.1"/>
    </source>
</evidence>
<dbReference type="Pfam" id="PF07690">
    <property type="entry name" value="MFS_1"/>
    <property type="match status" value="1"/>
</dbReference>
<keyword evidence="4 7" id="KW-0812">Transmembrane</keyword>
<gene>
    <name evidence="9" type="ORF">UFOPK3772_01912</name>
</gene>
<reference evidence="9" key="1">
    <citation type="submission" date="2020-05" db="EMBL/GenBank/DDBJ databases">
        <authorList>
            <person name="Chiriac C."/>
            <person name="Salcher M."/>
            <person name="Ghai R."/>
            <person name="Kavagutti S V."/>
        </authorList>
    </citation>
    <scope>NUCLEOTIDE SEQUENCE</scope>
</reference>
<dbReference type="PROSITE" id="PS50850">
    <property type="entry name" value="MFS"/>
    <property type="match status" value="1"/>
</dbReference>
<feature type="transmembrane region" description="Helical" evidence="7">
    <location>
        <begin position="108"/>
        <end position="127"/>
    </location>
</feature>
<evidence type="ECO:0000259" key="8">
    <source>
        <dbReference type="PROSITE" id="PS50850"/>
    </source>
</evidence>